<dbReference type="Proteomes" id="UP000001918">
    <property type="component" value="Chromosome"/>
</dbReference>
<organism evidence="4 5">
    <name type="scientific">Thermomonospora curvata (strain ATCC 19995 / DSM 43183 / JCM 3096 / KCTC 9072 / NBRC 15933 / NCIMB 10081 / Henssen B9)</name>
    <dbReference type="NCBI Taxonomy" id="471852"/>
    <lineage>
        <taxon>Bacteria</taxon>
        <taxon>Bacillati</taxon>
        <taxon>Actinomycetota</taxon>
        <taxon>Actinomycetes</taxon>
        <taxon>Streptosporangiales</taxon>
        <taxon>Thermomonosporaceae</taxon>
        <taxon>Thermomonospora</taxon>
    </lineage>
</organism>
<evidence type="ECO:0000256" key="2">
    <source>
        <dbReference type="ARBA" id="ARBA00022679"/>
    </source>
</evidence>
<dbReference type="Pfam" id="PF00588">
    <property type="entry name" value="SpoU_methylase"/>
    <property type="match status" value="1"/>
</dbReference>
<dbReference type="Gene3D" id="3.40.1280.10">
    <property type="match status" value="1"/>
</dbReference>
<dbReference type="InterPro" id="IPR029026">
    <property type="entry name" value="tRNA_m1G_MTases_N"/>
</dbReference>
<dbReference type="EMBL" id="CP001738">
    <property type="protein sequence ID" value="ACY97940.1"/>
    <property type="molecule type" value="Genomic_DNA"/>
</dbReference>
<keyword evidence="5" id="KW-1185">Reference proteome</keyword>
<dbReference type="HOGENOM" id="CLU_021322_4_3_11"/>
<dbReference type="GO" id="GO:0006396">
    <property type="term" value="P:RNA processing"/>
    <property type="evidence" value="ECO:0007669"/>
    <property type="project" value="InterPro"/>
</dbReference>
<dbReference type="InterPro" id="IPR001537">
    <property type="entry name" value="SpoU_MeTrfase"/>
</dbReference>
<dbReference type="STRING" id="471852.Tcur_2375"/>
<dbReference type="RefSeq" id="WP_012852724.1">
    <property type="nucleotide sequence ID" value="NC_013510.1"/>
</dbReference>
<feature type="domain" description="tRNA/rRNA methyltransferase SpoU type" evidence="3">
    <location>
        <begin position="32"/>
        <end position="170"/>
    </location>
</feature>
<dbReference type="OrthoDB" id="9785673at2"/>
<dbReference type="InterPro" id="IPR029028">
    <property type="entry name" value="Alpha/beta_knot_MTases"/>
</dbReference>
<evidence type="ECO:0000256" key="1">
    <source>
        <dbReference type="ARBA" id="ARBA00022603"/>
    </source>
</evidence>
<protein>
    <submittedName>
        <fullName evidence="4">tRNA/rRNA methyltransferase (SpoU)</fullName>
    </submittedName>
</protein>
<gene>
    <name evidence="4" type="ordered locus">Tcur_2375</name>
</gene>
<accession>D1A2Z2</accession>
<name>D1A2Z2_THECD</name>
<dbReference type="GO" id="GO:0008173">
    <property type="term" value="F:RNA methyltransferase activity"/>
    <property type="evidence" value="ECO:0007669"/>
    <property type="project" value="InterPro"/>
</dbReference>
<reference evidence="4 5" key="1">
    <citation type="journal article" date="2011" name="Stand. Genomic Sci.">
        <title>Complete genome sequence of Thermomonospora curvata type strain (B9).</title>
        <authorList>
            <person name="Chertkov O."/>
            <person name="Sikorski J."/>
            <person name="Nolan M."/>
            <person name="Lapidus A."/>
            <person name="Lucas S."/>
            <person name="Del Rio T.G."/>
            <person name="Tice H."/>
            <person name="Cheng J.F."/>
            <person name="Goodwin L."/>
            <person name="Pitluck S."/>
            <person name="Liolios K."/>
            <person name="Ivanova N."/>
            <person name="Mavromatis K."/>
            <person name="Mikhailova N."/>
            <person name="Ovchinnikova G."/>
            <person name="Pati A."/>
            <person name="Chen A."/>
            <person name="Palaniappan K."/>
            <person name="Djao O.D."/>
            <person name="Land M."/>
            <person name="Hauser L."/>
            <person name="Chang Y.J."/>
            <person name="Jeffries C.D."/>
            <person name="Brettin T."/>
            <person name="Han C."/>
            <person name="Detter J.C."/>
            <person name="Rohde M."/>
            <person name="Goker M."/>
            <person name="Woyke T."/>
            <person name="Bristow J."/>
            <person name="Eisen J.A."/>
            <person name="Markowitz V."/>
            <person name="Hugenholtz P."/>
            <person name="Klenk H.P."/>
            <person name="Kyrpides N.C."/>
        </authorList>
    </citation>
    <scope>NUCLEOTIDE SEQUENCE [LARGE SCALE GENOMIC DNA]</scope>
    <source>
        <strain evidence="5">ATCC 19995 / DSM 43183 / JCM 3096 / KCTC 9072 / NBRC 15933 / NCIMB 10081 / Henssen B9</strain>
    </source>
</reference>
<dbReference type="GO" id="GO:0003723">
    <property type="term" value="F:RNA binding"/>
    <property type="evidence" value="ECO:0007669"/>
    <property type="project" value="InterPro"/>
</dbReference>
<dbReference type="SUPFAM" id="SSF75217">
    <property type="entry name" value="alpha/beta knot"/>
    <property type="match status" value="1"/>
</dbReference>
<dbReference type="KEGG" id="tcu:Tcur_2375"/>
<dbReference type="PANTHER" id="PTHR46429">
    <property type="entry name" value="23S RRNA (GUANOSINE-2'-O-)-METHYLTRANSFERASE RLMB"/>
    <property type="match status" value="1"/>
</dbReference>
<dbReference type="GO" id="GO:0032259">
    <property type="term" value="P:methylation"/>
    <property type="evidence" value="ECO:0007669"/>
    <property type="project" value="UniProtKB-KW"/>
</dbReference>
<dbReference type="InterPro" id="IPR004441">
    <property type="entry name" value="rRNA_MeTrfase_TrmH"/>
</dbReference>
<sequence length="186" mass="20034">MTRTEQRRQLRPTDVKRLNRAWRRRTHGRLGLIVESVTQPFNVGSIVRTCAVFGVEHLWLAGNTTPPTHRNAGKTALGTERLVPWSQAGTPQQAVREAHDQGLRVIALELAGGAIPLHRAPLEGDVCLAVGGEDHGCSPALLEAADAVAYIPQIGRVGSLNVAVATAIALAEARRREWAALGEDLP</sequence>
<evidence type="ECO:0000259" key="3">
    <source>
        <dbReference type="Pfam" id="PF00588"/>
    </source>
</evidence>
<evidence type="ECO:0000313" key="4">
    <source>
        <dbReference type="EMBL" id="ACY97940.1"/>
    </source>
</evidence>
<dbReference type="PANTHER" id="PTHR46429:SF1">
    <property type="entry name" value="23S RRNA (GUANOSINE-2'-O-)-METHYLTRANSFERASE RLMB"/>
    <property type="match status" value="1"/>
</dbReference>
<proteinExistence type="predicted"/>
<dbReference type="eggNOG" id="COG0566">
    <property type="taxonomic scope" value="Bacteria"/>
</dbReference>
<evidence type="ECO:0000313" key="5">
    <source>
        <dbReference type="Proteomes" id="UP000001918"/>
    </source>
</evidence>
<keyword evidence="2 4" id="KW-0808">Transferase</keyword>
<keyword evidence="1 4" id="KW-0489">Methyltransferase</keyword>
<dbReference type="AlphaFoldDB" id="D1A2Z2"/>
<dbReference type="GO" id="GO:0005829">
    <property type="term" value="C:cytosol"/>
    <property type="evidence" value="ECO:0007669"/>
    <property type="project" value="TreeGrafter"/>
</dbReference>